<proteinExistence type="predicted"/>
<dbReference type="AlphaFoldDB" id="A0AAD9HKM8"/>
<protein>
    <submittedName>
        <fullName evidence="1">Uncharacterized protein</fullName>
    </submittedName>
</protein>
<accession>A0AAD9HKM8</accession>
<organism evidence="1 2">
    <name type="scientific">Colletotrichum zoysiae</name>
    <dbReference type="NCBI Taxonomy" id="1216348"/>
    <lineage>
        <taxon>Eukaryota</taxon>
        <taxon>Fungi</taxon>
        <taxon>Dikarya</taxon>
        <taxon>Ascomycota</taxon>
        <taxon>Pezizomycotina</taxon>
        <taxon>Sordariomycetes</taxon>
        <taxon>Hypocreomycetidae</taxon>
        <taxon>Glomerellales</taxon>
        <taxon>Glomerellaceae</taxon>
        <taxon>Colletotrichum</taxon>
        <taxon>Colletotrichum graminicola species complex</taxon>
    </lineage>
</organism>
<evidence type="ECO:0000313" key="1">
    <source>
        <dbReference type="EMBL" id="KAK2030700.1"/>
    </source>
</evidence>
<reference evidence="1" key="1">
    <citation type="submission" date="2021-06" db="EMBL/GenBank/DDBJ databases">
        <title>Comparative genomics, transcriptomics and evolutionary studies reveal genomic signatures of adaptation to plant cell wall in hemibiotrophic fungi.</title>
        <authorList>
            <consortium name="DOE Joint Genome Institute"/>
            <person name="Baroncelli R."/>
            <person name="Diaz J.F."/>
            <person name="Benocci T."/>
            <person name="Peng M."/>
            <person name="Battaglia E."/>
            <person name="Haridas S."/>
            <person name="Andreopoulos W."/>
            <person name="Labutti K."/>
            <person name="Pangilinan J."/>
            <person name="Floch G.L."/>
            <person name="Makela M.R."/>
            <person name="Henrissat B."/>
            <person name="Grigoriev I.V."/>
            <person name="Crouch J.A."/>
            <person name="De Vries R.P."/>
            <person name="Sukno S.A."/>
            <person name="Thon M.R."/>
        </authorList>
    </citation>
    <scope>NUCLEOTIDE SEQUENCE</scope>
    <source>
        <strain evidence="1">MAFF235873</strain>
    </source>
</reference>
<sequence>MWCRYEVGASYRACKLPSAVLCPVPRTMLTSLSVCLLAHAAYLHLLSRIPVPSCQVQSQSFPFFILFGHPLPAAVLPALFPTSHHMYPHHLLPVSFEEEDEEEEEGFFGGPSFWKMLHVSTNSLQKI</sequence>
<comment type="caution">
    <text evidence="1">The sequence shown here is derived from an EMBL/GenBank/DDBJ whole genome shotgun (WGS) entry which is preliminary data.</text>
</comment>
<dbReference type="Proteomes" id="UP001232148">
    <property type="component" value="Unassembled WGS sequence"/>
</dbReference>
<name>A0AAD9HKM8_9PEZI</name>
<keyword evidence="2" id="KW-1185">Reference proteome</keyword>
<dbReference type="EMBL" id="MU842848">
    <property type="protein sequence ID" value="KAK2030700.1"/>
    <property type="molecule type" value="Genomic_DNA"/>
</dbReference>
<evidence type="ECO:0000313" key="2">
    <source>
        <dbReference type="Proteomes" id="UP001232148"/>
    </source>
</evidence>
<gene>
    <name evidence="1" type="ORF">LX32DRAFT_313584</name>
</gene>